<comment type="caution">
    <text evidence="5">The sequence shown here is derived from an EMBL/GenBank/DDBJ whole genome shotgun (WGS) entry which is preliminary data.</text>
</comment>
<dbReference type="InterPro" id="IPR023214">
    <property type="entry name" value="HAD_sf"/>
</dbReference>
<dbReference type="SFLD" id="SFLDS00003">
    <property type="entry name" value="Haloacid_Dehalogenase"/>
    <property type="match status" value="1"/>
</dbReference>
<keyword evidence="2" id="KW-0479">Metal-binding</keyword>
<evidence type="ECO:0000256" key="1">
    <source>
        <dbReference type="ARBA" id="ARBA00001946"/>
    </source>
</evidence>
<dbReference type="Gene3D" id="3.40.50.1000">
    <property type="entry name" value="HAD superfamily/HAD-like"/>
    <property type="match status" value="1"/>
</dbReference>
<protein>
    <submittedName>
        <fullName evidence="5">Hydrolase of the HAD superfamily</fullName>
    </submittedName>
</protein>
<name>A0AAJ4W743_MYRPR</name>
<gene>
    <name evidence="5" type="ORF">SAMN04488089_12416</name>
</gene>
<dbReference type="GO" id="GO:0044281">
    <property type="term" value="P:small molecule metabolic process"/>
    <property type="evidence" value="ECO:0007669"/>
    <property type="project" value="UniProtKB-ARBA"/>
</dbReference>
<keyword evidence="6" id="KW-1185">Reference proteome</keyword>
<comment type="cofactor">
    <cofactor evidence="1">
        <name>Mg(2+)</name>
        <dbReference type="ChEBI" id="CHEBI:18420"/>
    </cofactor>
</comment>
<evidence type="ECO:0000313" key="5">
    <source>
        <dbReference type="EMBL" id="SER65595.1"/>
    </source>
</evidence>
<dbReference type="AlphaFoldDB" id="A0AAJ4W743"/>
<dbReference type="SFLD" id="SFLDG01129">
    <property type="entry name" value="C1.5:_HAD__Beta-PGM__Phosphata"/>
    <property type="match status" value="1"/>
</dbReference>
<dbReference type="EMBL" id="FOFY01000024">
    <property type="protein sequence ID" value="SER65595.1"/>
    <property type="molecule type" value="Genomic_DNA"/>
</dbReference>
<reference evidence="5 6" key="1">
    <citation type="submission" date="2016-10" db="EMBL/GenBank/DDBJ databases">
        <authorList>
            <person name="Varghese N."/>
            <person name="Submissions S."/>
        </authorList>
    </citation>
    <scope>NUCLEOTIDE SEQUENCE [LARGE SCALE GENOMIC DNA]</scope>
    <source>
        <strain evidence="6">DSM 19823 / KCTC 23066 / CCTCC M 208030 / D25</strain>
    </source>
</reference>
<sequence length="213" mass="24885">MKDKKVVVFDLDDTLIKEIHYLESAYKEIASKVDPNNASLFDKMLVLYYRGENVFKWLTEEYSTAEVSQLLDWYRNHLPTLNLVEGAKELLSYCKEQKWILGLITDGRSITQRNKLKAIGLVDYFDLVIVSEEFGSMKPKFANFEVFNQFEGVKYYIGDNVKKDFITPNKLGWISICVKDDGNNIHKQDFLVEEKLLPQYKVDTLYNVLELIK</sequence>
<dbReference type="Pfam" id="PF13419">
    <property type="entry name" value="HAD_2"/>
    <property type="match status" value="1"/>
</dbReference>
<evidence type="ECO:0000256" key="2">
    <source>
        <dbReference type="ARBA" id="ARBA00022723"/>
    </source>
</evidence>
<accession>A0AAJ4W743</accession>
<organism evidence="5 6">
    <name type="scientific">Myroides profundi</name>
    <dbReference type="NCBI Taxonomy" id="480520"/>
    <lineage>
        <taxon>Bacteria</taxon>
        <taxon>Pseudomonadati</taxon>
        <taxon>Bacteroidota</taxon>
        <taxon>Flavobacteriia</taxon>
        <taxon>Flavobacteriales</taxon>
        <taxon>Flavobacteriaceae</taxon>
        <taxon>Myroides</taxon>
    </lineage>
</organism>
<dbReference type="Gene3D" id="1.10.150.520">
    <property type="match status" value="1"/>
</dbReference>
<dbReference type="GO" id="GO:0046872">
    <property type="term" value="F:metal ion binding"/>
    <property type="evidence" value="ECO:0007669"/>
    <property type="project" value="UniProtKB-KW"/>
</dbReference>
<keyword evidence="4" id="KW-0460">Magnesium</keyword>
<dbReference type="GO" id="GO:0016791">
    <property type="term" value="F:phosphatase activity"/>
    <property type="evidence" value="ECO:0007669"/>
    <property type="project" value="TreeGrafter"/>
</dbReference>
<evidence type="ECO:0000256" key="3">
    <source>
        <dbReference type="ARBA" id="ARBA00022801"/>
    </source>
</evidence>
<dbReference type="KEGG" id="mpw:MPR_2128"/>
<dbReference type="PANTHER" id="PTHR46470">
    <property type="entry name" value="N-ACYLNEURAMINATE-9-PHOSPHATASE"/>
    <property type="match status" value="1"/>
</dbReference>
<evidence type="ECO:0000256" key="4">
    <source>
        <dbReference type="ARBA" id="ARBA00022842"/>
    </source>
</evidence>
<dbReference type="InterPro" id="IPR051400">
    <property type="entry name" value="HAD-like_hydrolase"/>
</dbReference>
<dbReference type="RefSeq" id="WP_041895388.1">
    <property type="nucleotide sequence ID" value="NZ_CP010817.1"/>
</dbReference>
<dbReference type="PANTHER" id="PTHR46470:SF2">
    <property type="entry name" value="GLYCERALDEHYDE 3-PHOSPHATE PHOSPHATASE"/>
    <property type="match status" value="1"/>
</dbReference>
<keyword evidence="3 5" id="KW-0378">Hydrolase</keyword>
<dbReference type="InterPro" id="IPR036412">
    <property type="entry name" value="HAD-like_sf"/>
</dbReference>
<dbReference type="NCBIfam" id="TIGR01549">
    <property type="entry name" value="HAD-SF-IA-v1"/>
    <property type="match status" value="1"/>
</dbReference>
<dbReference type="InterPro" id="IPR006439">
    <property type="entry name" value="HAD-SF_hydro_IA"/>
</dbReference>
<proteinExistence type="predicted"/>
<dbReference type="Proteomes" id="UP000183496">
    <property type="component" value="Unassembled WGS sequence"/>
</dbReference>
<dbReference type="SUPFAM" id="SSF56784">
    <property type="entry name" value="HAD-like"/>
    <property type="match status" value="1"/>
</dbReference>
<dbReference type="InterPro" id="IPR041492">
    <property type="entry name" value="HAD_2"/>
</dbReference>
<evidence type="ECO:0000313" key="6">
    <source>
        <dbReference type="Proteomes" id="UP000183496"/>
    </source>
</evidence>